<dbReference type="STRING" id="246437.L9K362"/>
<keyword evidence="3" id="KW-1185">Reference proteome</keyword>
<dbReference type="InParanoid" id="L9K362"/>
<gene>
    <name evidence="2" type="ORF">TREES_T100019567</name>
</gene>
<keyword evidence="1" id="KW-0732">Signal</keyword>
<feature type="signal peptide" evidence="1">
    <location>
        <begin position="1"/>
        <end position="16"/>
    </location>
</feature>
<evidence type="ECO:0000313" key="3">
    <source>
        <dbReference type="Proteomes" id="UP000011518"/>
    </source>
</evidence>
<name>L9K362_TUPCH</name>
<reference evidence="3" key="2">
    <citation type="journal article" date="2013" name="Nat. Commun.">
        <title>Genome of the Chinese tree shrew.</title>
        <authorList>
            <person name="Fan Y."/>
            <person name="Huang Z.Y."/>
            <person name="Cao C.C."/>
            <person name="Chen C.S."/>
            <person name="Chen Y.X."/>
            <person name="Fan D.D."/>
            <person name="He J."/>
            <person name="Hou H.L."/>
            <person name="Hu L."/>
            <person name="Hu X.T."/>
            <person name="Jiang X.T."/>
            <person name="Lai R."/>
            <person name="Lang Y.S."/>
            <person name="Liang B."/>
            <person name="Liao S.G."/>
            <person name="Mu D."/>
            <person name="Ma Y.Y."/>
            <person name="Niu Y.Y."/>
            <person name="Sun X.Q."/>
            <person name="Xia J.Q."/>
            <person name="Xiao J."/>
            <person name="Xiong Z.Q."/>
            <person name="Xu L."/>
            <person name="Yang L."/>
            <person name="Zhang Y."/>
            <person name="Zhao W."/>
            <person name="Zhao X.D."/>
            <person name="Zheng Y.T."/>
            <person name="Zhou J.M."/>
            <person name="Zhu Y.B."/>
            <person name="Zhang G.J."/>
            <person name="Wang J."/>
            <person name="Yao Y.G."/>
        </authorList>
    </citation>
    <scope>NUCLEOTIDE SEQUENCE [LARGE SCALE GENOMIC DNA]</scope>
</reference>
<dbReference type="EMBL" id="KB320916">
    <property type="protein sequence ID" value="ELW56944.1"/>
    <property type="molecule type" value="Genomic_DNA"/>
</dbReference>
<protein>
    <submittedName>
        <fullName evidence="2">Cyclin-dependent kinase 6</fullName>
    </submittedName>
</protein>
<evidence type="ECO:0000256" key="1">
    <source>
        <dbReference type="SAM" id="SignalP"/>
    </source>
</evidence>
<feature type="chain" id="PRO_5003999744" evidence="1">
    <location>
        <begin position="17"/>
        <end position="156"/>
    </location>
</feature>
<proteinExistence type="predicted"/>
<dbReference type="GO" id="GO:0016301">
    <property type="term" value="F:kinase activity"/>
    <property type="evidence" value="ECO:0007669"/>
    <property type="project" value="UniProtKB-KW"/>
</dbReference>
<dbReference type="Proteomes" id="UP000011518">
    <property type="component" value="Unassembled WGS sequence"/>
</dbReference>
<organism evidence="2 3">
    <name type="scientific">Tupaia chinensis</name>
    <name type="common">Chinese tree shrew</name>
    <name type="synonym">Tupaia belangeri chinensis</name>
    <dbReference type="NCBI Taxonomy" id="246437"/>
    <lineage>
        <taxon>Eukaryota</taxon>
        <taxon>Metazoa</taxon>
        <taxon>Chordata</taxon>
        <taxon>Craniata</taxon>
        <taxon>Vertebrata</taxon>
        <taxon>Euteleostomi</taxon>
        <taxon>Mammalia</taxon>
        <taxon>Eutheria</taxon>
        <taxon>Euarchontoglires</taxon>
        <taxon>Scandentia</taxon>
        <taxon>Tupaiidae</taxon>
        <taxon>Tupaia</taxon>
    </lineage>
</organism>
<sequence>MLLLLLLLTTRGWVFHGQMDKVNTKPSVIGLPGEEDWPRDVALPRQAFHSKCAQPIEKFVTDIDELGKDLLLAVPVSSALCLSHSLSNQPDLGIRNICAVPPATFSRVLSVPSLPQLLCGFSAPAGSSNPEDTEDSFWKVQLPSLSGSRVRNACNR</sequence>
<keyword evidence="2" id="KW-0418">Kinase</keyword>
<evidence type="ECO:0000313" key="2">
    <source>
        <dbReference type="EMBL" id="ELW56944.1"/>
    </source>
</evidence>
<dbReference type="AlphaFoldDB" id="L9K362"/>
<accession>L9K362</accession>
<reference evidence="3" key="1">
    <citation type="submission" date="2012-07" db="EMBL/GenBank/DDBJ databases">
        <title>Genome of the Chinese tree shrew, a rising model animal genetically related to primates.</title>
        <authorList>
            <person name="Zhang G."/>
            <person name="Fan Y."/>
            <person name="Yao Y."/>
            <person name="Huang Z."/>
        </authorList>
    </citation>
    <scope>NUCLEOTIDE SEQUENCE [LARGE SCALE GENOMIC DNA]</scope>
</reference>
<keyword evidence="2" id="KW-0808">Transferase</keyword>